<feature type="domain" description="PAC" evidence="2">
    <location>
        <begin position="233"/>
        <end position="285"/>
    </location>
</feature>
<name>A0AAU4JZQ8_9NOCA</name>
<dbReference type="SMART" id="SM00086">
    <property type="entry name" value="PAC"/>
    <property type="match status" value="2"/>
</dbReference>
<dbReference type="InterPro" id="IPR013767">
    <property type="entry name" value="PAS_fold"/>
</dbReference>
<dbReference type="InterPro" id="IPR029787">
    <property type="entry name" value="Nucleotide_cyclase"/>
</dbReference>
<dbReference type="InterPro" id="IPR001610">
    <property type="entry name" value="PAC"/>
</dbReference>
<organism evidence="4 5">
    <name type="scientific">Williamsia herbipolensis</name>
    <dbReference type="NCBI Taxonomy" id="1603258"/>
    <lineage>
        <taxon>Bacteria</taxon>
        <taxon>Bacillati</taxon>
        <taxon>Actinomycetota</taxon>
        <taxon>Actinomycetes</taxon>
        <taxon>Mycobacteriales</taxon>
        <taxon>Nocardiaceae</taxon>
        <taxon>Williamsia</taxon>
    </lineage>
</organism>
<dbReference type="InterPro" id="IPR000014">
    <property type="entry name" value="PAS"/>
</dbReference>
<evidence type="ECO:0000313" key="5">
    <source>
        <dbReference type="Proteomes" id="UP001432128"/>
    </source>
</evidence>
<dbReference type="InterPro" id="IPR043128">
    <property type="entry name" value="Rev_trsase/Diguanyl_cyclase"/>
</dbReference>
<proteinExistence type="predicted"/>
<evidence type="ECO:0000259" key="1">
    <source>
        <dbReference type="PROSITE" id="PS50112"/>
    </source>
</evidence>
<sequence>MTSPGSPTTPGQASWTNSELESMAARVLGRIPVTEFGVIISGADGRFVAGTPTAASILGLTVEQLLGRTIVDQRWSAITVDGDPVAGDELPANTTLRTGRPQSGVLLGVQRGSDAAGEHTWLRVDTHMLPHDEPRPPGAALSCFSVIDGPRAAELRLAQSERTFRMITERSHEVVGIHGLDGTWLWASPAAGRVFGRPPAELLGTNVFELVHDDDVDLADATLAALLDGSDPVTVTVRMWRADGAMLWAEVIGQLIRDRRGRPHQLQSSFREVTARIEAEQARDAAVEVFHTVMASSPIGMALRDVDGRVRRTNSALQAMLGVTDDDLIGTTLLDRVHADDRLVVEAAIAAGGDGSAYEARLLRADGSSVWVDATSVVLHSFDGSPSAVLEQLHDVTTRKIAEADLFRRAVSDPLTGLLNRTRFIELLGAALNDARVGGPQVTVLFCDVDRFKSVNDTRGHAVGDEYLRAVATALTLIAGPGDIVARHGGDEFAILTRSDGPDVAEMTRRIQSADTGASGPLTISVGVASSRDAAPEDLVRDADRAMYLAKQTRDTAV</sequence>
<dbReference type="AlphaFoldDB" id="A0AAU4JZQ8"/>
<gene>
    <name evidence="4" type="ORF">OG579_16135</name>
</gene>
<dbReference type="PROSITE" id="PS50112">
    <property type="entry name" value="PAS"/>
    <property type="match status" value="3"/>
</dbReference>
<dbReference type="PROSITE" id="PS50887">
    <property type="entry name" value="GGDEF"/>
    <property type="match status" value="1"/>
</dbReference>
<dbReference type="CDD" id="cd01949">
    <property type="entry name" value="GGDEF"/>
    <property type="match status" value="1"/>
</dbReference>
<dbReference type="RefSeq" id="WP_328856768.1">
    <property type="nucleotide sequence ID" value="NZ_CP108021.1"/>
</dbReference>
<dbReference type="SMART" id="SM00091">
    <property type="entry name" value="PAS"/>
    <property type="match status" value="2"/>
</dbReference>
<feature type="domain" description="PAS" evidence="1">
    <location>
        <begin position="160"/>
        <end position="230"/>
    </location>
</feature>
<dbReference type="SUPFAM" id="SSF55073">
    <property type="entry name" value="Nucleotide cyclase"/>
    <property type="match status" value="1"/>
</dbReference>
<dbReference type="GO" id="GO:0006355">
    <property type="term" value="P:regulation of DNA-templated transcription"/>
    <property type="evidence" value="ECO:0007669"/>
    <property type="project" value="InterPro"/>
</dbReference>
<reference evidence="4 5" key="1">
    <citation type="submission" date="2022-10" db="EMBL/GenBank/DDBJ databases">
        <title>The complete genomes of actinobacterial strains from the NBC collection.</title>
        <authorList>
            <person name="Joergensen T.S."/>
            <person name="Alvarez Arevalo M."/>
            <person name="Sterndorff E.B."/>
            <person name="Faurdal D."/>
            <person name="Vuksanovic O."/>
            <person name="Mourched A.-S."/>
            <person name="Charusanti P."/>
            <person name="Shaw S."/>
            <person name="Blin K."/>
            <person name="Weber T."/>
        </authorList>
    </citation>
    <scope>NUCLEOTIDE SEQUENCE [LARGE SCALE GENOMIC DNA]</scope>
    <source>
        <strain evidence="4 5">NBC_00319</strain>
    </source>
</reference>
<dbReference type="InterPro" id="IPR000700">
    <property type="entry name" value="PAS-assoc_C"/>
</dbReference>
<feature type="domain" description="PAC" evidence="2">
    <location>
        <begin position="356"/>
        <end position="408"/>
    </location>
</feature>
<dbReference type="Gene3D" id="3.30.450.20">
    <property type="entry name" value="PAS domain"/>
    <property type="match status" value="2"/>
</dbReference>
<accession>A0AAU4JZQ8</accession>
<dbReference type="SUPFAM" id="SSF55785">
    <property type="entry name" value="PYP-like sensor domain (PAS domain)"/>
    <property type="match status" value="3"/>
</dbReference>
<dbReference type="InterPro" id="IPR052155">
    <property type="entry name" value="Biofilm_reg_signaling"/>
</dbReference>
<dbReference type="EMBL" id="CP108021">
    <property type="protein sequence ID" value="WUM19230.1"/>
    <property type="molecule type" value="Genomic_DNA"/>
</dbReference>
<feature type="domain" description="PAS" evidence="1">
    <location>
        <begin position="38"/>
        <end position="71"/>
    </location>
</feature>
<dbReference type="PROSITE" id="PS50113">
    <property type="entry name" value="PAC"/>
    <property type="match status" value="2"/>
</dbReference>
<dbReference type="InterPro" id="IPR035965">
    <property type="entry name" value="PAS-like_dom_sf"/>
</dbReference>
<dbReference type="SMART" id="SM00267">
    <property type="entry name" value="GGDEF"/>
    <property type="match status" value="1"/>
</dbReference>
<evidence type="ECO:0000313" key="4">
    <source>
        <dbReference type="EMBL" id="WUM19230.1"/>
    </source>
</evidence>
<evidence type="ECO:0000259" key="2">
    <source>
        <dbReference type="PROSITE" id="PS50113"/>
    </source>
</evidence>
<keyword evidence="5" id="KW-1185">Reference proteome</keyword>
<dbReference type="NCBIfam" id="TIGR00254">
    <property type="entry name" value="GGDEF"/>
    <property type="match status" value="1"/>
</dbReference>
<dbReference type="Gene3D" id="3.30.70.270">
    <property type="match status" value="1"/>
</dbReference>
<dbReference type="InterPro" id="IPR000160">
    <property type="entry name" value="GGDEF_dom"/>
</dbReference>
<dbReference type="NCBIfam" id="TIGR00229">
    <property type="entry name" value="sensory_box"/>
    <property type="match status" value="2"/>
</dbReference>
<dbReference type="PANTHER" id="PTHR44757">
    <property type="entry name" value="DIGUANYLATE CYCLASE DGCP"/>
    <property type="match status" value="1"/>
</dbReference>
<dbReference type="Pfam" id="PF08447">
    <property type="entry name" value="PAS_3"/>
    <property type="match status" value="1"/>
</dbReference>
<dbReference type="Proteomes" id="UP001432128">
    <property type="component" value="Chromosome"/>
</dbReference>
<dbReference type="KEGG" id="whr:OG579_16135"/>
<dbReference type="Pfam" id="PF00989">
    <property type="entry name" value="PAS"/>
    <property type="match status" value="1"/>
</dbReference>
<feature type="domain" description="GGDEF" evidence="3">
    <location>
        <begin position="440"/>
        <end position="558"/>
    </location>
</feature>
<protein>
    <submittedName>
        <fullName evidence="4">PAS domain S-box protein</fullName>
    </submittedName>
</protein>
<evidence type="ECO:0000259" key="3">
    <source>
        <dbReference type="PROSITE" id="PS50887"/>
    </source>
</evidence>
<dbReference type="CDD" id="cd00130">
    <property type="entry name" value="PAS"/>
    <property type="match status" value="2"/>
</dbReference>
<dbReference type="InterPro" id="IPR013655">
    <property type="entry name" value="PAS_fold_3"/>
</dbReference>
<dbReference type="Pfam" id="PF00990">
    <property type="entry name" value="GGDEF"/>
    <property type="match status" value="1"/>
</dbReference>
<dbReference type="PANTHER" id="PTHR44757:SF2">
    <property type="entry name" value="BIOFILM ARCHITECTURE MAINTENANCE PROTEIN MBAA"/>
    <property type="match status" value="1"/>
</dbReference>
<feature type="domain" description="PAS" evidence="1">
    <location>
        <begin position="286"/>
        <end position="349"/>
    </location>
</feature>